<dbReference type="SUPFAM" id="SSF55166">
    <property type="entry name" value="Hedgehog/DD-peptidase"/>
    <property type="match status" value="1"/>
</dbReference>
<dbReference type="STRING" id="1481914.JCM19241_2556"/>
<dbReference type="EMBL" id="BBSC01000001">
    <property type="protein sequence ID" value="GAM73101.1"/>
    <property type="molecule type" value="Genomic_DNA"/>
</dbReference>
<dbReference type="InterPro" id="IPR052179">
    <property type="entry name" value="DD-CPase-like"/>
</dbReference>
<reference evidence="2 3" key="1">
    <citation type="submission" date="2015-01" db="EMBL/GenBank/DDBJ databases">
        <title>Vibrio sp. C94 JCM 19241 whole genome shotgun sequence.</title>
        <authorList>
            <person name="Sawabe T."/>
            <person name="Meirelles P."/>
            <person name="Feng G."/>
            <person name="Sayaka M."/>
            <person name="Hattori M."/>
            <person name="Ohkuma M."/>
        </authorList>
    </citation>
    <scope>NUCLEOTIDE SEQUENCE [LARGE SCALE GENOMIC DNA]</scope>
    <source>
        <strain evidence="3">JCM 19241</strain>
    </source>
</reference>
<evidence type="ECO:0000259" key="1">
    <source>
        <dbReference type="Pfam" id="PF02557"/>
    </source>
</evidence>
<sequence length="231" mass="26025">MSNQSPWLNTQLTGLCNSHLRELQLPEQQVLVHLDVASDLQALVEAAYAEGFELSVASGFRDFKRQKAIWDGKFTGLRPIQDSDGNPLDANALTAQEKLKAILRWSALPGGSRHHWGTDFDVYAKNHLPQDTKLQLEPWEYLRGHQASFYTWLKKNAPRFGFFFPYEKDKGGVAVEPWHISHKGISSAAMSTYSEVVLSAALLKHPVEGLDTVLEQLNTIYTQYIINISTD</sequence>
<evidence type="ECO:0000313" key="3">
    <source>
        <dbReference type="Proteomes" id="UP000031666"/>
    </source>
</evidence>
<dbReference type="AlphaFoldDB" id="A0A0B8Q3K6"/>
<dbReference type="InterPro" id="IPR003709">
    <property type="entry name" value="VanY-like_core_dom"/>
</dbReference>
<dbReference type="Pfam" id="PF02557">
    <property type="entry name" value="VanY"/>
    <property type="match status" value="1"/>
</dbReference>
<dbReference type="CDD" id="cd14847">
    <property type="entry name" value="DD-carboxypeptidase_like"/>
    <property type="match status" value="1"/>
</dbReference>
<dbReference type="PANTHER" id="PTHR34385:SF1">
    <property type="entry name" value="PEPTIDOGLYCAN L-ALANYL-D-GLUTAMATE ENDOPEPTIDASE CWLK"/>
    <property type="match status" value="1"/>
</dbReference>
<accession>A0A0B8Q3K6</accession>
<keyword evidence="2" id="KW-0645">Protease</keyword>
<evidence type="ECO:0000313" key="2">
    <source>
        <dbReference type="EMBL" id="GAM73101.1"/>
    </source>
</evidence>
<dbReference type="GO" id="GO:0004180">
    <property type="term" value="F:carboxypeptidase activity"/>
    <property type="evidence" value="ECO:0007669"/>
    <property type="project" value="UniProtKB-KW"/>
</dbReference>
<comment type="caution">
    <text evidence="2">The sequence shown here is derived from an EMBL/GenBank/DDBJ whole genome shotgun (WGS) entry which is preliminary data.</text>
</comment>
<feature type="domain" description="D-alanyl-D-alanine carboxypeptidase-like core" evidence="1">
    <location>
        <begin position="32"/>
        <end position="184"/>
    </location>
</feature>
<reference evidence="2 3" key="2">
    <citation type="submission" date="2015-01" db="EMBL/GenBank/DDBJ databases">
        <authorList>
            <consortium name="NBRP consortium"/>
            <person name="Sawabe T."/>
            <person name="Meirelles P."/>
            <person name="Feng G."/>
            <person name="Sayaka M."/>
            <person name="Hattori M."/>
            <person name="Ohkuma M."/>
        </authorList>
    </citation>
    <scope>NUCLEOTIDE SEQUENCE [LARGE SCALE GENOMIC DNA]</scope>
    <source>
        <strain evidence="3">JCM 19241</strain>
    </source>
</reference>
<keyword evidence="2" id="KW-0378">Hydrolase</keyword>
<keyword evidence="2" id="KW-0121">Carboxypeptidase</keyword>
<gene>
    <name evidence="2" type="ORF">JCM19241_2556</name>
</gene>
<dbReference type="InterPro" id="IPR009045">
    <property type="entry name" value="Zn_M74/Hedgehog-like"/>
</dbReference>
<dbReference type="Proteomes" id="UP000031666">
    <property type="component" value="Unassembled WGS sequence"/>
</dbReference>
<dbReference type="GO" id="GO:0006508">
    <property type="term" value="P:proteolysis"/>
    <property type="evidence" value="ECO:0007669"/>
    <property type="project" value="InterPro"/>
</dbReference>
<proteinExistence type="predicted"/>
<organism evidence="2 3">
    <name type="scientific">Vibrio ishigakensis</name>
    <dbReference type="NCBI Taxonomy" id="1481914"/>
    <lineage>
        <taxon>Bacteria</taxon>
        <taxon>Pseudomonadati</taxon>
        <taxon>Pseudomonadota</taxon>
        <taxon>Gammaproteobacteria</taxon>
        <taxon>Vibrionales</taxon>
        <taxon>Vibrionaceae</taxon>
        <taxon>Vibrio</taxon>
    </lineage>
</organism>
<protein>
    <submittedName>
        <fullName evidence="2">D,D-carboxypeptidase family protein</fullName>
    </submittedName>
</protein>
<name>A0A0B8Q3K6_9VIBR</name>
<dbReference type="Gene3D" id="3.30.1380.10">
    <property type="match status" value="1"/>
</dbReference>
<dbReference type="PANTHER" id="PTHR34385">
    <property type="entry name" value="D-ALANYL-D-ALANINE CARBOXYPEPTIDASE"/>
    <property type="match status" value="1"/>
</dbReference>